<name>A0ACC2VYK8_9TREE</name>
<organism evidence="1 2">
    <name type="scientific">Naganishia friedmannii</name>
    <dbReference type="NCBI Taxonomy" id="89922"/>
    <lineage>
        <taxon>Eukaryota</taxon>
        <taxon>Fungi</taxon>
        <taxon>Dikarya</taxon>
        <taxon>Basidiomycota</taxon>
        <taxon>Agaricomycotina</taxon>
        <taxon>Tremellomycetes</taxon>
        <taxon>Filobasidiales</taxon>
        <taxon>Filobasidiaceae</taxon>
        <taxon>Naganishia</taxon>
    </lineage>
</organism>
<evidence type="ECO:0000313" key="1">
    <source>
        <dbReference type="EMBL" id="KAJ9104574.1"/>
    </source>
</evidence>
<gene>
    <name evidence="1" type="ORF">QFC21_002072</name>
</gene>
<sequence length="186" mass="19518">MALRQSDSSKLENKLQPDVTKSTFEKNKQELQGLGDAAASCLPGQTKTSDHLSDHKRDTPLTHDTGRTGLIGTLADAVKPESSETLGDKASRHVDNGLSAVQPEHDKGVAQKVMDTVNPQKYGTTREHNHLSSHATTGEKPGVVASVTNAVKNTVKNTVNKVTGQGATHDCCAGATPSSGCGHATK</sequence>
<dbReference type="Proteomes" id="UP001227268">
    <property type="component" value="Unassembled WGS sequence"/>
</dbReference>
<evidence type="ECO:0000313" key="2">
    <source>
        <dbReference type="Proteomes" id="UP001227268"/>
    </source>
</evidence>
<proteinExistence type="predicted"/>
<protein>
    <submittedName>
        <fullName evidence="1">Uncharacterized protein</fullName>
    </submittedName>
</protein>
<accession>A0ACC2VYK8</accession>
<keyword evidence="2" id="KW-1185">Reference proteome</keyword>
<dbReference type="EMBL" id="JASBWT010000005">
    <property type="protein sequence ID" value="KAJ9104574.1"/>
    <property type="molecule type" value="Genomic_DNA"/>
</dbReference>
<reference evidence="1" key="1">
    <citation type="submission" date="2023-04" db="EMBL/GenBank/DDBJ databases">
        <title>Draft Genome sequencing of Naganishia species isolated from polar environments using Oxford Nanopore Technology.</title>
        <authorList>
            <person name="Leo P."/>
            <person name="Venkateswaran K."/>
        </authorList>
    </citation>
    <scope>NUCLEOTIDE SEQUENCE</scope>
    <source>
        <strain evidence="1">MNA-CCFEE 5423</strain>
    </source>
</reference>
<comment type="caution">
    <text evidence="1">The sequence shown here is derived from an EMBL/GenBank/DDBJ whole genome shotgun (WGS) entry which is preliminary data.</text>
</comment>